<dbReference type="InterPro" id="IPR000700">
    <property type="entry name" value="PAS-assoc_C"/>
</dbReference>
<keyword evidence="4" id="KW-0808">Transferase</keyword>
<dbReference type="EC" id="2.7.13.3" evidence="2"/>
<dbReference type="InterPro" id="IPR036890">
    <property type="entry name" value="HATPase_C_sf"/>
</dbReference>
<evidence type="ECO:0000259" key="7">
    <source>
        <dbReference type="PROSITE" id="PS50112"/>
    </source>
</evidence>
<feature type="domain" description="PAS" evidence="7">
    <location>
        <begin position="543"/>
        <end position="589"/>
    </location>
</feature>
<dbReference type="SUPFAM" id="SSF55874">
    <property type="entry name" value="ATPase domain of HSP90 chaperone/DNA topoisomerase II/histidine kinase"/>
    <property type="match status" value="1"/>
</dbReference>
<comment type="catalytic activity">
    <reaction evidence="1">
        <text>ATP + protein L-histidine = ADP + protein N-phospho-L-histidine.</text>
        <dbReference type="EC" id="2.7.13.3"/>
    </reaction>
</comment>
<dbReference type="Gene3D" id="1.10.287.130">
    <property type="match status" value="1"/>
</dbReference>
<dbReference type="SUPFAM" id="SSF55785">
    <property type="entry name" value="PYP-like sensor domain (PAS domain)"/>
    <property type="match status" value="8"/>
</dbReference>
<feature type="domain" description="PAC" evidence="8">
    <location>
        <begin position="592"/>
        <end position="644"/>
    </location>
</feature>
<evidence type="ECO:0000256" key="2">
    <source>
        <dbReference type="ARBA" id="ARBA00012438"/>
    </source>
</evidence>
<gene>
    <name evidence="9" type="ORF">MARI151_30495</name>
</gene>
<protein>
    <recommendedName>
        <fullName evidence="2">histidine kinase</fullName>
        <ecNumber evidence="2">2.7.13.3</ecNumber>
    </recommendedName>
</protein>
<feature type="domain" description="PAC" evidence="8">
    <location>
        <begin position="211"/>
        <end position="263"/>
    </location>
</feature>
<organism evidence="9 10">
    <name type="scientific">Maribacter litoralis</name>
    <dbReference type="NCBI Taxonomy" id="2059726"/>
    <lineage>
        <taxon>Bacteria</taxon>
        <taxon>Pseudomonadati</taxon>
        <taxon>Bacteroidota</taxon>
        <taxon>Flavobacteriia</taxon>
        <taxon>Flavobacteriales</taxon>
        <taxon>Flavobacteriaceae</taxon>
        <taxon>Maribacter</taxon>
    </lineage>
</organism>
<name>A0A653T303_9FLAO</name>
<dbReference type="Gene3D" id="3.30.450.20">
    <property type="entry name" value="PAS domain"/>
    <property type="match status" value="8"/>
</dbReference>
<dbReference type="InterPro" id="IPR001610">
    <property type="entry name" value="PAC"/>
</dbReference>
<dbReference type="PROSITE" id="PS50113">
    <property type="entry name" value="PAC"/>
    <property type="match status" value="7"/>
</dbReference>
<sequence>MEKGNTLLHHDQLLVTSNKVPCIGIFQLDIKSNHIYWNSDLKEIHQAPLNFTPRTEDLYGNCDNLNQKDLITKAHKKAINEGIPFELTYGILTQKGEKRIVRTTVQPALKNGYCTRLHGTTIEISQFNNSQVETVQQLEQLNAAEILANSGSWKWNLITDKLIWSDNFYNIFDHDPNSPISYEVYLNYVHQEDKEKIAAKFERALKDRIFPESVYRIQLSNGTIKTLRSSGKVIINDEDKIVSLMGTCQDITEQVAKEQELFEKKQQLELSESINQAGSWQFSLVNGEFKWSDNLYTIFDLEVGVPMNFEKFKKIIHPADVELVNKKLEEIKREKKSHTFTHRVLLENNTTKTVRVVSDAITDLNGNVIELIGTTQDITKKLDIEIELTKKNQLLNFAEHLTTMGYWRYKPATDEVFWSDNVYIIFDHPKHKKITFDTYFQKIHPEDREVTKLKIDQSRNDHKPYNFTHRIITDNNVIKIIQIIGKVTYNNEDGLQELLGTCLDITENQTKELELEQKNHQLNSAEKMAMIGYWQWNTATNEVFWSDNLRAIYGHDKNKPLTFETYINYIHEDDRQTITTKLSNAMQEGDFPSSTYKIQLDDGTIKIIKSIGKIVRNSKGEVVEMSGTCQDISEARHRELELIHKNHQLSLAERMANLGSFQWQPKNEIFKWSDNHYRIYGYEPGEHIDLEKSLAKIYPPDLEKVKQVSSEIVEGIEHNHINYRIQLDKDTIKTLEVRGVTSINEDGDLEITGTTQDITSRVKTEQEINEKNHLLSVSEEMAMMGSWKWNPGTGVSTWSDNLYKIYGIELHTPITIEVFLSKVHPDDVDYVNNQIKNILDSHKSDETLAFRILRDDGCIRSLELLAEVIEDQNGNIVELIGSTQDVTEKVKAREEIKEKNQLLSFAEEMSNMGSWHLDIESDILKWSDNLYKIFGFNVGSVINMDKFYSLIHPGDIENVKTQVKKSVEGDDSIKSLSFRIILDDESIRSIQSRAEYKKNHLGKVIELAGTAQDITEKLKIEKDILEKNHMLNLAEELTMIGYWQLNVSNGSFIWSNNMYRIYGFDLGIAMNFDLFLTHTHPDDREFLIHKRENAIITKKVDKFTQRILHENGDIRFCEIVGKVITDRNGNATKIIGSSRDITEEILSKQKILETNKNLEKSTNKLTSQNKQLAEFNQITSHNLRSPVGNLNALLQMYKNATCEDKKVEIFDKFEIVIKHLNETLNALVEMITIKKNGVEIKPHLDFEDVLLKTKQTLAAELIETKAIINFDFSQVKNVNYNPIYLESIFLNLVSNAIKYRSPDRVPKIFISSKQENEKTLLEFKDNGVGIDLKSHGHKLFGLNKVFHKHPEAKGIGLFITKAQILAMGGSITVESEVNVGSTFFVTLN</sequence>
<evidence type="ECO:0000256" key="3">
    <source>
        <dbReference type="ARBA" id="ARBA00022553"/>
    </source>
</evidence>
<feature type="domain" description="PAS" evidence="7">
    <location>
        <begin position="917"/>
        <end position="970"/>
    </location>
</feature>
<feature type="domain" description="PAS" evidence="7">
    <location>
        <begin position="795"/>
        <end position="842"/>
    </location>
</feature>
<evidence type="ECO:0000259" key="6">
    <source>
        <dbReference type="PROSITE" id="PS50109"/>
    </source>
</evidence>
<dbReference type="InterPro" id="IPR004358">
    <property type="entry name" value="Sig_transdc_His_kin-like_C"/>
</dbReference>
<evidence type="ECO:0000256" key="5">
    <source>
        <dbReference type="ARBA" id="ARBA00022777"/>
    </source>
</evidence>
<evidence type="ECO:0000259" key="8">
    <source>
        <dbReference type="PROSITE" id="PS50113"/>
    </source>
</evidence>
<dbReference type="Pfam" id="PF02518">
    <property type="entry name" value="HATPase_c"/>
    <property type="match status" value="1"/>
</dbReference>
<dbReference type="SMART" id="SM00387">
    <property type="entry name" value="HATPase_c"/>
    <property type="match status" value="1"/>
</dbReference>
<feature type="domain" description="Histidine kinase" evidence="6">
    <location>
        <begin position="1178"/>
        <end position="1388"/>
    </location>
</feature>
<dbReference type="RefSeq" id="WP_159303071.1">
    <property type="nucleotide sequence ID" value="NZ_LR733271.1"/>
</dbReference>
<evidence type="ECO:0000313" key="10">
    <source>
        <dbReference type="Proteomes" id="UP000430202"/>
    </source>
</evidence>
<dbReference type="Proteomes" id="UP000430202">
    <property type="component" value="Unassembled WGS sequence"/>
</dbReference>
<dbReference type="InterPro" id="IPR005467">
    <property type="entry name" value="His_kinase_dom"/>
</dbReference>
<dbReference type="Pfam" id="PF08447">
    <property type="entry name" value="PAS_3"/>
    <property type="match status" value="8"/>
</dbReference>
<dbReference type="PROSITE" id="PS50112">
    <property type="entry name" value="PAS"/>
    <property type="match status" value="3"/>
</dbReference>
<dbReference type="Gene3D" id="2.10.70.100">
    <property type="match status" value="5"/>
</dbReference>
<evidence type="ECO:0000313" key="9">
    <source>
        <dbReference type="EMBL" id="VXB74569.1"/>
    </source>
</evidence>
<proteinExistence type="predicted"/>
<dbReference type="EMBL" id="CABWLR010000003">
    <property type="protein sequence ID" value="VXB74569.1"/>
    <property type="molecule type" value="Genomic_DNA"/>
</dbReference>
<reference evidence="9 10" key="1">
    <citation type="submission" date="2019-10" db="EMBL/GenBank/DDBJ databases">
        <authorList>
            <person name="Karimi E."/>
        </authorList>
    </citation>
    <scope>NUCLEOTIDE SEQUENCE [LARGE SCALE GENOMIC DNA]</scope>
    <source>
        <strain evidence="9">Maribacter sp. 151</strain>
    </source>
</reference>
<keyword evidence="3" id="KW-0597">Phosphoprotein</keyword>
<feature type="domain" description="PAC" evidence="8">
    <location>
        <begin position="974"/>
        <end position="1026"/>
    </location>
</feature>
<dbReference type="InterPro" id="IPR052162">
    <property type="entry name" value="Sensor_kinase/Photoreceptor"/>
</dbReference>
<feature type="domain" description="PAC" evidence="8">
    <location>
        <begin position="338"/>
        <end position="390"/>
    </location>
</feature>
<dbReference type="PANTHER" id="PTHR43304">
    <property type="entry name" value="PHYTOCHROME-LIKE PROTEIN CPH1"/>
    <property type="match status" value="1"/>
</dbReference>
<evidence type="ECO:0000256" key="4">
    <source>
        <dbReference type="ARBA" id="ARBA00022679"/>
    </source>
</evidence>
<keyword evidence="5" id="KW-0418">Kinase</keyword>
<dbReference type="GO" id="GO:0004673">
    <property type="term" value="F:protein histidine kinase activity"/>
    <property type="evidence" value="ECO:0007669"/>
    <property type="project" value="UniProtKB-EC"/>
</dbReference>
<dbReference type="SMART" id="SM00091">
    <property type="entry name" value="PAS"/>
    <property type="match status" value="7"/>
</dbReference>
<keyword evidence="10" id="KW-1185">Reference proteome</keyword>
<dbReference type="InterPro" id="IPR003594">
    <property type="entry name" value="HATPase_dom"/>
</dbReference>
<dbReference type="Gene3D" id="3.30.565.10">
    <property type="entry name" value="Histidine kinase-like ATPase, C-terminal domain"/>
    <property type="match status" value="1"/>
</dbReference>
<accession>A0A653T303</accession>
<dbReference type="InterPro" id="IPR035965">
    <property type="entry name" value="PAS-like_dom_sf"/>
</dbReference>
<feature type="domain" description="PAC" evidence="8">
    <location>
        <begin position="1101"/>
        <end position="1153"/>
    </location>
</feature>
<dbReference type="PROSITE" id="PS50109">
    <property type="entry name" value="HIS_KIN"/>
    <property type="match status" value="1"/>
</dbReference>
<feature type="domain" description="PAC" evidence="8">
    <location>
        <begin position="846"/>
        <end position="898"/>
    </location>
</feature>
<dbReference type="CDD" id="cd00130">
    <property type="entry name" value="PAS"/>
    <property type="match status" value="6"/>
</dbReference>
<dbReference type="NCBIfam" id="TIGR00229">
    <property type="entry name" value="sensory_box"/>
    <property type="match status" value="3"/>
</dbReference>
<dbReference type="PANTHER" id="PTHR43304:SF1">
    <property type="entry name" value="PAC DOMAIN-CONTAINING PROTEIN"/>
    <property type="match status" value="1"/>
</dbReference>
<dbReference type="SMART" id="SM00086">
    <property type="entry name" value="PAC"/>
    <property type="match status" value="9"/>
</dbReference>
<feature type="domain" description="PAC" evidence="8">
    <location>
        <begin position="465"/>
        <end position="517"/>
    </location>
</feature>
<evidence type="ECO:0000256" key="1">
    <source>
        <dbReference type="ARBA" id="ARBA00000085"/>
    </source>
</evidence>
<dbReference type="InterPro" id="IPR000014">
    <property type="entry name" value="PAS"/>
</dbReference>
<dbReference type="PRINTS" id="PR00344">
    <property type="entry name" value="BCTRLSENSOR"/>
</dbReference>
<dbReference type="InterPro" id="IPR013655">
    <property type="entry name" value="PAS_fold_3"/>
</dbReference>